<dbReference type="EMBL" id="VSRR010001999">
    <property type="protein sequence ID" value="MPC29005.1"/>
    <property type="molecule type" value="Genomic_DNA"/>
</dbReference>
<protein>
    <submittedName>
        <fullName evidence="1">Uncharacterized protein</fullName>
    </submittedName>
</protein>
<evidence type="ECO:0000313" key="1">
    <source>
        <dbReference type="EMBL" id="MPC29005.1"/>
    </source>
</evidence>
<evidence type="ECO:0000313" key="2">
    <source>
        <dbReference type="Proteomes" id="UP000324222"/>
    </source>
</evidence>
<accession>A0A5B7E6P3</accession>
<name>A0A5B7E6P3_PORTR</name>
<reference evidence="1 2" key="1">
    <citation type="submission" date="2019-05" db="EMBL/GenBank/DDBJ databases">
        <title>Another draft genome of Portunus trituberculatus and its Hox gene families provides insights of decapod evolution.</title>
        <authorList>
            <person name="Jeong J.-H."/>
            <person name="Song I."/>
            <person name="Kim S."/>
            <person name="Choi T."/>
            <person name="Kim D."/>
            <person name="Ryu S."/>
            <person name="Kim W."/>
        </authorList>
    </citation>
    <scope>NUCLEOTIDE SEQUENCE [LARGE SCALE GENOMIC DNA]</scope>
    <source>
        <tissue evidence="1">Muscle</tissue>
    </source>
</reference>
<dbReference type="AlphaFoldDB" id="A0A5B7E6P3"/>
<gene>
    <name evidence="1" type="ORF">E2C01_022221</name>
</gene>
<comment type="caution">
    <text evidence="1">The sequence shown here is derived from an EMBL/GenBank/DDBJ whole genome shotgun (WGS) entry which is preliminary data.</text>
</comment>
<organism evidence="1 2">
    <name type="scientific">Portunus trituberculatus</name>
    <name type="common">Swimming crab</name>
    <name type="synonym">Neptunus trituberculatus</name>
    <dbReference type="NCBI Taxonomy" id="210409"/>
    <lineage>
        <taxon>Eukaryota</taxon>
        <taxon>Metazoa</taxon>
        <taxon>Ecdysozoa</taxon>
        <taxon>Arthropoda</taxon>
        <taxon>Crustacea</taxon>
        <taxon>Multicrustacea</taxon>
        <taxon>Malacostraca</taxon>
        <taxon>Eumalacostraca</taxon>
        <taxon>Eucarida</taxon>
        <taxon>Decapoda</taxon>
        <taxon>Pleocyemata</taxon>
        <taxon>Brachyura</taxon>
        <taxon>Eubrachyura</taxon>
        <taxon>Portunoidea</taxon>
        <taxon>Portunidae</taxon>
        <taxon>Portuninae</taxon>
        <taxon>Portunus</taxon>
    </lineage>
</organism>
<proteinExistence type="predicted"/>
<keyword evidence="2" id="KW-1185">Reference proteome</keyword>
<sequence>MEARSRAAHHTDEGKTPIIKTIKLCLSVERARLESCSQPSAVPCGSLTHHLHINFSCLVMT</sequence>
<dbReference type="Proteomes" id="UP000324222">
    <property type="component" value="Unassembled WGS sequence"/>
</dbReference>